<organism evidence="2 3">
    <name type="scientific">Heyndrickxia acidicola</name>
    <dbReference type="NCBI Taxonomy" id="209389"/>
    <lineage>
        <taxon>Bacteria</taxon>
        <taxon>Bacillati</taxon>
        <taxon>Bacillota</taxon>
        <taxon>Bacilli</taxon>
        <taxon>Bacillales</taxon>
        <taxon>Bacillaceae</taxon>
        <taxon>Heyndrickxia</taxon>
    </lineage>
</organism>
<keyword evidence="3" id="KW-1185">Reference proteome</keyword>
<reference evidence="2 3" key="1">
    <citation type="submission" date="2023-03" db="EMBL/GenBank/DDBJ databases">
        <title>Bacillus Genome Sequencing.</title>
        <authorList>
            <person name="Dunlap C."/>
        </authorList>
    </citation>
    <scope>NUCLEOTIDE SEQUENCE [LARGE SCALE GENOMIC DNA]</scope>
    <source>
        <strain evidence="2 3">B-23453</strain>
    </source>
</reference>
<comment type="caution">
    <text evidence="2">The sequence shown here is derived from an EMBL/GenBank/DDBJ whole genome shotgun (WGS) entry which is preliminary data.</text>
</comment>
<protein>
    <submittedName>
        <fullName evidence="2">DUF5634 family protein</fullName>
    </submittedName>
</protein>
<dbReference type="InterPro" id="IPR028990">
    <property type="entry name" value="GK1464-like"/>
</dbReference>
<evidence type="ECO:0000313" key="2">
    <source>
        <dbReference type="EMBL" id="MED1204036.1"/>
    </source>
</evidence>
<sequence>MEFINREHLISEMTQMLQELMEEYDLEEIGVYEEEGEGNQCYFGFTVRKDGHVYMINNPFIKNSKGEVAPASHEWTVQSETGENKGYTSLDEVFNRIESW</sequence>
<dbReference type="EMBL" id="JARMAB010000019">
    <property type="protein sequence ID" value="MED1204036.1"/>
    <property type="molecule type" value="Genomic_DNA"/>
</dbReference>
<dbReference type="Gene3D" id="3.30.70.1480">
    <property type="entry name" value="GK1464-like"/>
    <property type="match status" value="1"/>
</dbReference>
<dbReference type="Proteomes" id="UP001341444">
    <property type="component" value="Unassembled WGS sequence"/>
</dbReference>
<dbReference type="RefSeq" id="WP_066264350.1">
    <property type="nucleotide sequence ID" value="NZ_JARMAB010000019.1"/>
</dbReference>
<accession>A0ABU6MJ52</accession>
<gene>
    <name evidence="2" type="ORF">P4T90_13335</name>
</gene>
<dbReference type="SUPFAM" id="SSF143579">
    <property type="entry name" value="GK1464-like"/>
    <property type="match status" value="1"/>
</dbReference>
<dbReference type="Pfam" id="PF18681">
    <property type="entry name" value="DUF5634"/>
    <property type="match status" value="1"/>
</dbReference>
<proteinExistence type="predicted"/>
<dbReference type="InterPro" id="IPR040915">
    <property type="entry name" value="GK1464-like_dom"/>
</dbReference>
<evidence type="ECO:0000313" key="3">
    <source>
        <dbReference type="Proteomes" id="UP001341444"/>
    </source>
</evidence>
<feature type="domain" description="GK1464-like" evidence="1">
    <location>
        <begin position="3"/>
        <end position="97"/>
    </location>
</feature>
<evidence type="ECO:0000259" key="1">
    <source>
        <dbReference type="Pfam" id="PF18681"/>
    </source>
</evidence>
<name>A0ABU6MJ52_9BACI</name>